<feature type="region of interest" description="Disordered" evidence="9">
    <location>
        <begin position="138"/>
        <end position="157"/>
    </location>
</feature>
<evidence type="ECO:0000256" key="8">
    <source>
        <dbReference type="HAMAP-Rule" id="MF_01308"/>
    </source>
</evidence>
<keyword evidence="7 8" id="KW-0472">Membrane</keyword>
<evidence type="ECO:0000313" key="11">
    <source>
        <dbReference type="Proteomes" id="UP001442494"/>
    </source>
</evidence>
<comment type="function">
    <text evidence="8">Required for H(+) efflux immediately after light irradiation to form a rapid H(+) concentration gradient across the thylakoid membranes. Together with PxcL, contributes to transient H(+) uptake following dark to light transition.</text>
</comment>
<dbReference type="Proteomes" id="UP001442494">
    <property type="component" value="Unassembled WGS sequence"/>
</dbReference>
<proteinExistence type="inferred from homology"/>
<dbReference type="PANTHER" id="PTHR33650:SF2">
    <property type="entry name" value="CHLOROPLAST ENVELOPE MEMBRANE PROTEIN"/>
    <property type="match status" value="1"/>
</dbReference>
<dbReference type="PANTHER" id="PTHR33650">
    <property type="entry name" value="CHLOROPLAST ENVELOPE MEMBRANE PROTEIN-RELATED"/>
    <property type="match status" value="1"/>
</dbReference>
<evidence type="ECO:0000313" key="10">
    <source>
        <dbReference type="EMBL" id="MEP0866835.1"/>
    </source>
</evidence>
<keyword evidence="6 8" id="KW-0406">Ion transport</keyword>
<name>A0ABV0JTP8_9CYAN</name>
<accession>A0ABV0JTP8</accession>
<keyword evidence="4 8" id="KW-0375">Hydrogen ion transport</keyword>
<organism evidence="10 11">
    <name type="scientific">Funiculus sociatus GB2-A5</name>
    <dbReference type="NCBI Taxonomy" id="2933946"/>
    <lineage>
        <taxon>Bacteria</taxon>
        <taxon>Bacillati</taxon>
        <taxon>Cyanobacteriota</taxon>
        <taxon>Cyanophyceae</taxon>
        <taxon>Coleofasciculales</taxon>
        <taxon>Coleofasciculaceae</taxon>
        <taxon>Funiculus</taxon>
    </lineage>
</organism>
<comment type="caution">
    <text evidence="8">Lacks conserved residue(s) required for the propagation of feature annotation.</text>
</comment>
<keyword evidence="2 8" id="KW-0813">Transport</keyword>
<evidence type="ECO:0000256" key="3">
    <source>
        <dbReference type="ARBA" id="ARBA00022692"/>
    </source>
</evidence>
<comment type="caution">
    <text evidence="10">The sequence shown here is derived from an EMBL/GenBank/DDBJ whole genome shotgun (WGS) entry which is preliminary data.</text>
</comment>
<dbReference type="Pfam" id="PF03040">
    <property type="entry name" value="CemA"/>
    <property type="match status" value="1"/>
</dbReference>
<evidence type="ECO:0000256" key="9">
    <source>
        <dbReference type="SAM" id="MobiDB-lite"/>
    </source>
</evidence>
<dbReference type="RefSeq" id="WP_190423214.1">
    <property type="nucleotide sequence ID" value="NZ_JAMPKK010000052.1"/>
</dbReference>
<dbReference type="NCBIfam" id="NF002703">
    <property type="entry name" value="PRK02507.1-1"/>
    <property type="match status" value="1"/>
</dbReference>
<keyword evidence="8" id="KW-1003">Cell membrane</keyword>
<evidence type="ECO:0000256" key="6">
    <source>
        <dbReference type="ARBA" id="ARBA00023065"/>
    </source>
</evidence>
<evidence type="ECO:0000256" key="4">
    <source>
        <dbReference type="ARBA" id="ARBA00022781"/>
    </source>
</evidence>
<keyword evidence="3 8" id="KW-0812">Transmembrane</keyword>
<sequence>MKLPFFTQLRSSLDAASQWYIRTPERALERAYKAALMIKAIEDEHFDGNKISSNSKKYRENALSYFIIKLNKYLKDARLSLSEFHSSTSIVSLANQNRTRSTLDGSEYRNVAELENRETQSITLEKLKFIDDVISKYQSQPKRSSSPSPSSSSALMPVSQSKLVEANLDKGELYNQPIYFDKSKVIGEAETMTDTTSFVPRSILSTLDRLKRDFNPKSEEEVVKNFRISQTKTIISIRFILVLILVPLLTQQVTKTFLVAPLVERVRDENKTEIFLNVDLEEEAFHDLQRFEQLLKFRTLVGLAPKLSPEEMEEEVKEKAFELTEEYRHKSANAIKNVFADIFAAGAFYVLLINSRREIEIFKGFIDDVVYGLSDSAKAFIIILFTDVFVGFHSPHGWEVILEGISRHLGLPENRDFNYLFIATFPVILDTIFKYWIFRYLNRISPSAVATYRNMNE</sequence>
<evidence type="ECO:0000256" key="2">
    <source>
        <dbReference type="ARBA" id="ARBA00022448"/>
    </source>
</evidence>
<comment type="similarity">
    <text evidence="8">Belongs to the CemA family.</text>
</comment>
<evidence type="ECO:0000256" key="5">
    <source>
        <dbReference type="ARBA" id="ARBA00022989"/>
    </source>
</evidence>
<keyword evidence="11" id="KW-1185">Reference proteome</keyword>
<keyword evidence="8" id="KW-0997">Cell inner membrane</keyword>
<evidence type="ECO:0000256" key="1">
    <source>
        <dbReference type="ARBA" id="ARBA00004141"/>
    </source>
</evidence>
<comment type="subcellular location">
    <subcellularLocation>
        <location evidence="8">Cell inner membrane</location>
        <topology evidence="8">Multi-pass membrane protein</topology>
    </subcellularLocation>
    <subcellularLocation>
        <location evidence="1">Membrane</location>
        <topology evidence="1">Multi-pass membrane protein</topology>
    </subcellularLocation>
</comment>
<gene>
    <name evidence="8" type="primary">pxcA</name>
    <name evidence="10" type="ORF">NDI37_20495</name>
</gene>
<reference evidence="10 11" key="1">
    <citation type="submission" date="2022-04" db="EMBL/GenBank/DDBJ databases">
        <title>Positive selection, recombination, and allopatry shape intraspecific diversity of widespread and dominant cyanobacteria.</title>
        <authorList>
            <person name="Wei J."/>
            <person name="Shu W."/>
            <person name="Hu C."/>
        </authorList>
    </citation>
    <scope>NUCLEOTIDE SEQUENCE [LARGE SCALE GENOMIC DNA]</scope>
    <source>
        <strain evidence="10 11">GB2-A5</strain>
    </source>
</reference>
<dbReference type="InterPro" id="IPR004282">
    <property type="entry name" value="CemA"/>
</dbReference>
<keyword evidence="5 8" id="KW-1133">Transmembrane helix</keyword>
<evidence type="ECO:0000256" key="7">
    <source>
        <dbReference type="ARBA" id="ARBA00023136"/>
    </source>
</evidence>
<feature type="transmembrane region" description="Helical" evidence="8">
    <location>
        <begin position="418"/>
        <end position="437"/>
    </location>
</feature>
<dbReference type="EMBL" id="JAMPKK010000052">
    <property type="protein sequence ID" value="MEP0866835.1"/>
    <property type="molecule type" value="Genomic_DNA"/>
</dbReference>
<dbReference type="HAMAP" id="MF_01308">
    <property type="entry name" value="CemA_PxcA"/>
    <property type="match status" value="1"/>
</dbReference>
<protein>
    <recommendedName>
        <fullName evidence="8">Proton extrusion protein PxcA</fullName>
    </recommendedName>
</protein>